<dbReference type="Pfam" id="PF02518">
    <property type="entry name" value="HATPase_c"/>
    <property type="match status" value="1"/>
</dbReference>
<evidence type="ECO:0000313" key="14">
    <source>
        <dbReference type="EMBL" id="WOO42605.1"/>
    </source>
</evidence>
<dbReference type="GO" id="GO:0000155">
    <property type="term" value="F:phosphorelay sensor kinase activity"/>
    <property type="evidence" value="ECO:0007669"/>
    <property type="project" value="InterPro"/>
</dbReference>
<feature type="transmembrane region" description="Helical" evidence="11">
    <location>
        <begin position="12"/>
        <end position="31"/>
    </location>
</feature>
<dbReference type="PROSITE" id="PS50109">
    <property type="entry name" value="HIS_KIN"/>
    <property type="match status" value="1"/>
</dbReference>
<dbReference type="SUPFAM" id="SSF47384">
    <property type="entry name" value="Homodimeric domain of signal transducing histidine kinase"/>
    <property type="match status" value="1"/>
</dbReference>
<keyword evidence="7" id="KW-0418">Kinase</keyword>
<dbReference type="CDD" id="cd00082">
    <property type="entry name" value="HisKA"/>
    <property type="match status" value="1"/>
</dbReference>
<dbReference type="FunFam" id="3.30.565.10:FF:000006">
    <property type="entry name" value="Sensor histidine kinase WalK"/>
    <property type="match status" value="1"/>
</dbReference>
<dbReference type="PROSITE" id="PS50885">
    <property type="entry name" value="HAMP"/>
    <property type="match status" value="1"/>
</dbReference>
<evidence type="ECO:0000313" key="15">
    <source>
        <dbReference type="Proteomes" id="UP001304300"/>
    </source>
</evidence>
<keyword evidence="9" id="KW-0902">Two-component regulatory system</keyword>
<evidence type="ECO:0000256" key="8">
    <source>
        <dbReference type="ARBA" id="ARBA00022989"/>
    </source>
</evidence>
<keyword evidence="15" id="KW-1185">Reference proteome</keyword>
<reference evidence="14 15" key="1">
    <citation type="submission" date="2023-10" db="EMBL/GenBank/DDBJ databases">
        <title>Rubellicoccus peritrichatus gen. nov., sp. nov., isolated from an algae of coral reef tank.</title>
        <authorList>
            <person name="Luo J."/>
        </authorList>
    </citation>
    <scope>NUCLEOTIDE SEQUENCE [LARGE SCALE GENOMIC DNA]</scope>
    <source>
        <strain evidence="14 15">CR14</strain>
    </source>
</reference>
<keyword evidence="8 11" id="KW-1133">Transmembrane helix</keyword>
<name>A0AAQ3LB59_9BACT</name>
<keyword evidence="14" id="KW-0547">Nucleotide-binding</keyword>
<evidence type="ECO:0000256" key="6">
    <source>
        <dbReference type="ARBA" id="ARBA00022692"/>
    </source>
</evidence>
<feature type="domain" description="Histidine kinase" evidence="12">
    <location>
        <begin position="250"/>
        <end position="461"/>
    </location>
</feature>
<comment type="subcellular location">
    <subcellularLocation>
        <location evidence="2">Membrane</location>
    </subcellularLocation>
</comment>
<evidence type="ECO:0000256" key="10">
    <source>
        <dbReference type="ARBA" id="ARBA00023136"/>
    </source>
</evidence>
<keyword evidence="6 11" id="KW-0812">Transmembrane</keyword>
<gene>
    <name evidence="14" type="ORF">RZN69_05840</name>
</gene>
<proteinExistence type="predicted"/>
<sequence>MITNSIRWQIQLWHGVLLTIVVVFLLILVSYHEKEMLERVVDQELMGLTPTVLLFHFPHPDQRTGGRHRAPDFSANDLRRNPPEIHLSNRSPSEFYHIVWDDRGEVLAVSPSFPEYITRPGRGTVGWEYHYSDNGNRELIHRHPSGYIGMVGTSASNIRRQWLAFCYWIWGVGLVTLLVAWGVGWMLVNRSLTPLRRISATAKDIAEGDLSKRIETTRAHEELQELAGTLNQTFERLGLALTQQIRFTADASHELRTPLAVVLNECQWALDRERSLTEYREGFETCHSTAMHMSGLVEALMQLARIDAGQEKLKCVTVDLQAVLEECIEMLRAIIRSKHIAIESQLEAIFVKIDISKIQQVVINIVSNAASHSPENSVIKLSSKIDGNWAVIEILDEGSGIPENDLSQIFERFYQSGESRTEAGAGLGLAISKSIIELHGGSINAANEKGKGARFVIRLPL</sequence>
<dbReference type="Pfam" id="PF00672">
    <property type="entry name" value="HAMP"/>
    <property type="match status" value="1"/>
</dbReference>
<dbReference type="InterPro" id="IPR036890">
    <property type="entry name" value="HATPase_C_sf"/>
</dbReference>
<dbReference type="CDD" id="cd06225">
    <property type="entry name" value="HAMP"/>
    <property type="match status" value="1"/>
</dbReference>
<evidence type="ECO:0000256" key="5">
    <source>
        <dbReference type="ARBA" id="ARBA00022679"/>
    </source>
</evidence>
<dbReference type="InterPro" id="IPR003594">
    <property type="entry name" value="HATPase_dom"/>
</dbReference>
<dbReference type="Proteomes" id="UP001304300">
    <property type="component" value="Chromosome"/>
</dbReference>
<dbReference type="Pfam" id="PF00512">
    <property type="entry name" value="HisKA"/>
    <property type="match status" value="1"/>
</dbReference>
<evidence type="ECO:0000256" key="4">
    <source>
        <dbReference type="ARBA" id="ARBA00022553"/>
    </source>
</evidence>
<keyword evidence="10 11" id="KW-0472">Membrane</keyword>
<accession>A0AAQ3LB59</accession>
<dbReference type="GO" id="GO:0005886">
    <property type="term" value="C:plasma membrane"/>
    <property type="evidence" value="ECO:0007669"/>
    <property type="project" value="TreeGrafter"/>
</dbReference>
<dbReference type="InterPro" id="IPR050428">
    <property type="entry name" value="TCS_sensor_his_kinase"/>
</dbReference>
<dbReference type="EMBL" id="CP136920">
    <property type="protein sequence ID" value="WOO42605.1"/>
    <property type="molecule type" value="Genomic_DNA"/>
</dbReference>
<dbReference type="InterPro" id="IPR005467">
    <property type="entry name" value="His_kinase_dom"/>
</dbReference>
<evidence type="ECO:0000256" key="3">
    <source>
        <dbReference type="ARBA" id="ARBA00012438"/>
    </source>
</evidence>
<feature type="domain" description="HAMP" evidence="13">
    <location>
        <begin position="189"/>
        <end position="242"/>
    </location>
</feature>
<keyword evidence="4" id="KW-0597">Phosphoprotein</keyword>
<evidence type="ECO:0000256" key="1">
    <source>
        <dbReference type="ARBA" id="ARBA00000085"/>
    </source>
</evidence>
<dbReference type="SUPFAM" id="SSF158472">
    <property type="entry name" value="HAMP domain-like"/>
    <property type="match status" value="1"/>
</dbReference>
<dbReference type="InterPro" id="IPR004358">
    <property type="entry name" value="Sig_transdc_His_kin-like_C"/>
</dbReference>
<dbReference type="SUPFAM" id="SSF55874">
    <property type="entry name" value="ATPase domain of HSP90 chaperone/DNA topoisomerase II/histidine kinase"/>
    <property type="match status" value="1"/>
</dbReference>
<keyword evidence="14" id="KW-0067">ATP-binding</keyword>
<organism evidence="14 15">
    <name type="scientific">Rubellicoccus peritrichatus</name>
    <dbReference type="NCBI Taxonomy" id="3080537"/>
    <lineage>
        <taxon>Bacteria</taxon>
        <taxon>Pseudomonadati</taxon>
        <taxon>Verrucomicrobiota</taxon>
        <taxon>Opitutia</taxon>
        <taxon>Puniceicoccales</taxon>
        <taxon>Cerasicoccaceae</taxon>
        <taxon>Rubellicoccus</taxon>
    </lineage>
</organism>
<dbReference type="SMART" id="SM00304">
    <property type="entry name" value="HAMP"/>
    <property type="match status" value="1"/>
</dbReference>
<dbReference type="InterPro" id="IPR036097">
    <property type="entry name" value="HisK_dim/P_sf"/>
</dbReference>
<keyword evidence="5" id="KW-0808">Transferase</keyword>
<dbReference type="Gene3D" id="1.10.287.130">
    <property type="match status" value="1"/>
</dbReference>
<evidence type="ECO:0000256" key="9">
    <source>
        <dbReference type="ARBA" id="ARBA00023012"/>
    </source>
</evidence>
<dbReference type="SMART" id="SM00388">
    <property type="entry name" value="HisKA"/>
    <property type="match status" value="1"/>
</dbReference>
<evidence type="ECO:0000256" key="11">
    <source>
        <dbReference type="SAM" id="Phobius"/>
    </source>
</evidence>
<evidence type="ECO:0000256" key="7">
    <source>
        <dbReference type="ARBA" id="ARBA00022777"/>
    </source>
</evidence>
<dbReference type="PANTHER" id="PTHR45436">
    <property type="entry name" value="SENSOR HISTIDINE KINASE YKOH"/>
    <property type="match status" value="1"/>
</dbReference>
<evidence type="ECO:0000256" key="2">
    <source>
        <dbReference type="ARBA" id="ARBA00004370"/>
    </source>
</evidence>
<dbReference type="InterPro" id="IPR003660">
    <property type="entry name" value="HAMP_dom"/>
</dbReference>
<dbReference type="Gene3D" id="3.30.565.10">
    <property type="entry name" value="Histidine kinase-like ATPase, C-terminal domain"/>
    <property type="match status" value="1"/>
</dbReference>
<dbReference type="EC" id="2.7.13.3" evidence="3"/>
<dbReference type="CDD" id="cd00075">
    <property type="entry name" value="HATPase"/>
    <property type="match status" value="1"/>
</dbReference>
<dbReference type="Gene3D" id="6.10.340.10">
    <property type="match status" value="1"/>
</dbReference>
<dbReference type="PANTHER" id="PTHR45436:SF5">
    <property type="entry name" value="SENSOR HISTIDINE KINASE TRCS"/>
    <property type="match status" value="1"/>
</dbReference>
<evidence type="ECO:0000259" key="12">
    <source>
        <dbReference type="PROSITE" id="PS50109"/>
    </source>
</evidence>
<dbReference type="AlphaFoldDB" id="A0AAQ3LB59"/>
<dbReference type="GO" id="GO:0005524">
    <property type="term" value="F:ATP binding"/>
    <property type="evidence" value="ECO:0007669"/>
    <property type="project" value="UniProtKB-KW"/>
</dbReference>
<evidence type="ECO:0000259" key="13">
    <source>
        <dbReference type="PROSITE" id="PS50885"/>
    </source>
</evidence>
<dbReference type="RefSeq" id="WP_317835129.1">
    <property type="nucleotide sequence ID" value="NZ_CP136920.1"/>
</dbReference>
<feature type="transmembrane region" description="Helical" evidence="11">
    <location>
        <begin position="165"/>
        <end position="188"/>
    </location>
</feature>
<dbReference type="SMART" id="SM00387">
    <property type="entry name" value="HATPase_c"/>
    <property type="match status" value="1"/>
</dbReference>
<protein>
    <recommendedName>
        <fullName evidence="3">histidine kinase</fullName>
        <ecNumber evidence="3">2.7.13.3</ecNumber>
    </recommendedName>
</protein>
<dbReference type="InterPro" id="IPR003661">
    <property type="entry name" value="HisK_dim/P_dom"/>
</dbReference>
<dbReference type="PRINTS" id="PR00344">
    <property type="entry name" value="BCTRLSENSOR"/>
</dbReference>
<comment type="catalytic activity">
    <reaction evidence="1">
        <text>ATP + protein L-histidine = ADP + protein N-phospho-L-histidine.</text>
        <dbReference type="EC" id="2.7.13.3"/>
    </reaction>
</comment>
<dbReference type="KEGG" id="puo:RZN69_05840"/>